<accession>A0A8S9H653</accession>
<comment type="caution">
    <text evidence="3">The sequence shown here is derived from an EMBL/GenBank/DDBJ whole genome shotgun (WGS) entry which is preliminary data.</text>
</comment>
<keyword evidence="2" id="KW-0812">Transmembrane</keyword>
<name>A0A8S9H653_BRACR</name>
<dbReference type="PANTHER" id="PTHR34660">
    <property type="entry name" value="MYB-LIKE PROTEIN X"/>
    <property type="match status" value="1"/>
</dbReference>
<feature type="transmembrane region" description="Helical" evidence="2">
    <location>
        <begin position="134"/>
        <end position="157"/>
    </location>
</feature>
<evidence type="ECO:0000256" key="1">
    <source>
        <dbReference type="SAM" id="MobiDB-lite"/>
    </source>
</evidence>
<evidence type="ECO:0000256" key="2">
    <source>
        <dbReference type="SAM" id="Phobius"/>
    </source>
</evidence>
<organism evidence="3 4">
    <name type="scientific">Brassica cretica</name>
    <name type="common">Mustard</name>
    <dbReference type="NCBI Taxonomy" id="69181"/>
    <lineage>
        <taxon>Eukaryota</taxon>
        <taxon>Viridiplantae</taxon>
        <taxon>Streptophyta</taxon>
        <taxon>Embryophyta</taxon>
        <taxon>Tracheophyta</taxon>
        <taxon>Spermatophyta</taxon>
        <taxon>Magnoliopsida</taxon>
        <taxon>eudicotyledons</taxon>
        <taxon>Gunneridae</taxon>
        <taxon>Pentapetalae</taxon>
        <taxon>rosids</taxon>
        <taxon>malvids</taxon>
        <taxon>Brassicales</taxon>
        <taxon>Brassicaceae</taxon>
        <taxon>Brassiceae</taxon>
        <taxon>Brassica</taxon>
    </lineage>
</organism>
<feature type="region of interest" description="Disordered" evidence="1">
    <location>
        <begin position="1"/>
        <end position="79"/>
    </location>
</feature>
<feature type="compositionally biased region" description="Basic and acidic residues" evidence="1">
    <location>
        <begin position="67"/>
        <end position="79"/>
    </location>
</feature>
<protein>
    <submittedName>
        <fullName evidence="3">Uncharacterized protein</fullName>
    </submittedName>
</protein>
<sequence length="337" mass="38451">MSRCYPFPPPGYVRNETRDESLIGSIKGTKEEVKRDRKHKKDKKRKERDTEADNSSKKHRHHKRRRKDESVNASKKFDDGRGLVTNNELECLEKSSLTVELEHQTSSQNSCDSRPNHIQSPLLPDGRQYGSGEFVCLLVVGSVLLHVMMMTLFLQIIGFEETSIRVLLHGKELEHQDAEVMLTNKDHSESLAHTSANEAPLDPLIVCQEKRKREITTKLSKEKNTVPLESDRQISKPLGKETHQETVGASKLCRKCPSSTAVRFLDLIENWVPDLVESKLIDTEDQELWLVMKVGAKRHHHQVNNQTTSNGRSSIVWPTARFLPEAELHALPFTVPF</sequence>
<proteinExistence type="predicted"/>
<dbReference type="PANTHER" id="PTHR34660:SF13">
    <property type="entry name" value="BNAA07G03010D PROTEIN"/>
    <property type="match status" value="1"/>
</dbReference>
<feature type="compositionally biased region" description="Basic residues" evidence="1">
    <location>
        <begin position="36"/>
        <end position="46"/>
    </location>
</feature>
<evidence type="ECO:0000313" key="4">
    <source>
        <dbReference type="Proteomes" id="UP000712281"/>
    </source>
</evidence>
<gene>
    <name evidence="3" type="ORF">F2Q68_00033732</name>
</gene>
<dbReference type="EMBL" id="QGKW02001988">
    <property type="protein sequence ID" value="KAF2553359.1"/>
    <property type="molecule type" value="Genomic_DNA"/>
</dbReference>
<reference evidence="3" key="1">
    <citation type="submission" date="2019-12" db="EMBL/GenBank/DDBJ databases">
        <title>Genome sequencing and annotation of Brassica cretica.</title>
        <authorList>
            <person name="Studholme D.J."/>
            <person name="Sarris P.F."/>
        </authorList>
    </citation>
    <scope>NUCLEOTIDE SEQUENCE</scope>
    <source>
        <strain evidence="3">PFS-001/15</strain>
        <tissue evidence="3">Leaf</tissue>
    </source>
</reference>
<evidence type="ECO:0000313" key="3">
    <source>
        <dbReference type="EMBL" id="KAF2553359.1"/>
    </source>
</evidence>
<dbReference type="Proteomes" id="UP000712281">
    <property type="component" value="Unassembled WGS sequence"/>
</dbReference>
<feature type="compositionally biased region" description="Pro residues" evidence="1">
    <location>
        <begin position="1"/>
        <end position="11"/>
    </location>
</feature>
<keyword evidence="2" id="KW-1133">Transmembrane helix</keyword>
<feature type="compositionally biased region" description="Basic and acidic residues" evidence="1">
    <location>
        <begin position="47"/>
        <end position="56"/>
    </location>
</feature>
<keyword evidence="2" id="KW-0472">Membrane</keyword>
<feature type="compositionally biased region" description="Basic residues" evidence="1">
    <location>
        <begin position="57"/>
        <end position="66"/>
    </location>
</feature>
<dbReference type="AlphaFoldDB" id="A0A8S9H653"/>